<evidence type="ECO:0000313" key="1">
    <source>
        <dbReference type="EnsemblMetazoa" id="tetur04g04340.1"/>
    </source>
</evidence>
<dbReference type="EnsemblMetazoa" id="tetur04g04340.1">
    <property type="protein sequence ID" value="tetur04g04340.1"/>
    <property type="gene ID" value="tetur04g04340"/>
</dbReference>
<proteinExistence type="predicted"/>
<reference evidence="2" key="1">
    <citation type="submission" date="2011-08" db="EMBL/GenBank/DDBJ databases">
        <authorList>
            <person name="Rombauts S."/>
        </authorList>
    </citation>
    <scope>NUCLEOTIDE SEQUENCE</scope>
    <source>
        <strain evidence="2">London</strain>
    </source>
</reference>
<accession>T1K2A5</accession>
<dbReference type="AlphaFoldDB" id="T1K2A5"/>
<name>T1K2A5_TETUR</name>
<dbReference type="HOGENOM" id="CLU_2576930_0_0_1"/>
<sequence>MCIHSTTSSSLTLQPISTTTSNINISSCAFWVNVAKRYLTDPTTLLKPWNEDSLSMTELVNSCDNNPGLIGNIVYPFLWKI</sequence>
<keyword evidence="2" id="KW-1185">Reference proteome</keyword>
<dbReference type="Proteomes" id="UP000015104">
    <property type="component" value="Unassembled WGS sequence"/>
</dbReference>
<protein>
    <submittedName>
        <fullName evidence="1">Uncharacterized protein</fullName>
    </submittedName>
</protein>
<dbReference type="EMBL" id="CAEY01001361">
    <property type="status" value="NOT_ANNOTATED_CDS"/>
    <property type="molecule type" value="Genomic_DNA"/>
</dbReference>
<reference evidence="1" key="2">
    <citation type="submission" date="2015-06" db="UniProtKB">
        <authorList>
            <consortium name="EnsemblMetazoa"/>
        </authorList>
    </citation>
    <scope>IDENTIFICATION</scope>
</reference>
<evidence type="ECO:0000313" key="2">
    <source>
        <dbReference type="Proteomes" id="UP000015104"/>
    </source>
</evidence>
<organism evidence="1 2">
    <name type="scientific">Tetranychus urticae</name>
    <name type="common">Two-spotted spider mite</name>
    <dbReference type="NCBI Taxonomy" id="32264"/>
    <lineage>
        <taxon>Eukaryota</taxon>
        <taxon>Metazoa</taxon>
        <taxon>Ecdysozoa</taxon>
        <taxon>Arthropoda</taxon>
        <taxon>Chelicerata</taxon>
        <taxon>Arachnida</taxon>
        <taxon>Acari</taxon>
        <taxon>Acariformes</taxon>
        <taxon>Trombidiformes</taxon>
        <taxon>Prostigmata</taxon>
        <taxon>Eleutherengona</taxon>
        <taxon>Raphignathae</taxon>
        <taxon>Tetranychoidea</taxon>
        <taxon>Tetranychidae</taxon>
        <taxon>Tetranychus</taxon>
    </lineage>
</organism>